<dbReference type="PANTHER" id="PTHR33488">
    <property type="entry name" value="ZGC:162509"/>
    <property type="match status" value="1"/>
</dbReference>
<gene>
    <name evidence="2" type="ORF">TWF106_000313</name>
</gene>
<protein>
    <submittedName>
        <fullName evidence="2">Uncharacterized protein</fullName>
    </submittedName>
</protein>
<comment type="caution">
    <text evidence="2">The sequence shown here is derived from an EMBL/GenBank/DDBJ whole genome shotgun (WGS) entry which is preliminary data.</text>
</comment>
<sequence>MASACIKPPTTRFKTQRTDFHHFCGPILDTEALSIMELQSVISQALTDDWSKDIQAAPKLIHVIGLCAALTTKEEILSMQLQDTRLANKGLLSNLLHLANHGQSAFQQAHSDTYKISVRAEEIGRDGGYIDRIIKNFGKADPRARKRLERALSGLEGQVALSKAEGLTTETAFVDWRDKTDILHEAVASERGETQKTFLEKVKVEKQVERDCRLAERDKSDAKNSFDNAVVAAQRARDVAAESEKRLTDVGAQATSADFGWGPGSVFKMGGFMARGIYHGFDVYNKSRDAREAERKLESQSRMLRQLERQLFIIQNDVDDAKSETQKWKDVCEAVDVALDNLTALQYHIREMVRYFSTLSVQIGLLFEKCNSEFHKFVLESESDETGEADQDDLEELLDLARQIKIFALIVHAKAKVYANVSEHELFKGFQLISCLSNRNPSLISDREYIERSAGELTVYRNSAESGIAKHVHESKLRLFAEYKKIFPALTDESPLNPAHQPPPAYTP</sequence>
<accession>A0A7C8UT28</accession>
<dbReference type="AlphaFoldDB" id="A0A7C8UT28"/>
<evidence type="ECO:0000313" key="3">
    <source>
        <dbReference type="Proteomes" id="UP000472727"/>
    </source>
</evidence>
<dbReference type="Proteomes" id="UP000472727">
    <property type="component" value="Unassembled WGS sequence"/>
</dbReference>
<proteinExistence type="predicted"/>
<dbReference type="EMBL" id="WIWS01000010">
    <property type="protein sequence ID" value="KAF3226572.1"/>
    <property type="molecule type" value="Genomic_DNA"/>
</dbReference>
<feature type="coiled-coil region" evidence="1">
    <location>
        <begin position="290"/>
        <end position="324"/>
    </location>
</feature>
<reference evidence="2 3" key="1">
    <citation type="submission" date="2019-06" db="EMBL/GenBank/DDBJ databases">
        <authorList>
            <person name="Palmer J.M."/>
        </authorList>
    </citation>
    <scope>NUCLEOTIDE SEQUENCE [LARGE SCALE GENOMIC DNA]</scope>
    <source>
        <strain evidence="2 3">TWF106</strain>
    </source>
</reference>
<evidence type="ECO:0000256" key="1">
    <source>
        <dbReference type="SAM" id="Coils"/>
    </source>
</evidence>
<dbReference type="PANTHER" id="PTHR33488:SF2">
    <property type="entry name" value="EARLY ENDOSOME ANTIGEN 1-LIKE"/>
    <property type="match status" value="1"/>
</dbReference>
<organism evidence="2 3">
    <name type="scientific">Orbilia oligospora</name>
    <name type="common">Nematode-trapping fungus</name>
    <name type="synonym">Arthrobotrys oligospora</name>
    <dbReference type="NCBI Taxonomy" id="2813651"/>
    <lineage>
        <taxon>Eukaryota</taxon>
        <taxon>Fungi</taxon>
        <taxon>Dikarya</taxon>
        <taxon>Ascomycota</taxon>
        <taxon>Pezizomycotina</taxon>
        <taxon>Orbiliomycetes</taxon>
        <taxon>Orbiliales</taxon>
        <taxon>Orbiliaceae</taxon>
        <taxon>Orbilia</taxon>
    </lineage>
</organism>
<evidence type="ECO:0000313" key="2">
    <source>
        <dbReference type="EMBL" id="KAF3226572.1"/>
    </source>
</evidence>
<keyword evidence="1" id="KW-0175">Coiled coil</keyword>
<name>A0A7C8UT28_ORBOL</name>